<dbReference type="GO" id="GO:0005509">
    <property type="term" value="F:calcium ion binding"/>
    <property type="evidence" value="ECO:0007669"/>
    <property type="project" value="InterPro"/>
</dbReference>
<dbReference type="InParanoid" id="A0A6J0VMX1"/>
<reference evidence="20 21" key="2">
    <citation type="submission" date="2025-05" db="UniProtKB">
        <authorList>
            <consortium name="RefSeq"/>
        </authorList>
    </citation>
    <scope>IDENTIFICATION</scope>
    <source>
        <tissue evidence="20 21">Tongue muscle</tissue>
    </source>
</reference>
<dbReference type="SUPFAM" id="SSF47473">
    <property type="entry name" value="EF-hand"/>
    <property type="match status" value="1"/>
</dbReference>
<evidence type="ECO:0000256" key="3">
    <source>
        <dbReference type="ARBA" id="ARBA00008655"/>
    </source>
</evidence>
<feature type="region of interest" description="Disordered" evidence="16">
    <location>
        <begin position="1"/>
        <end position="236"/>
    </location>
</feature>
<evidence type="ECO:0000256" key="5">
    <source>
        <dbReference type="ARBA" id="ARBA00022679"/>
    </source>
</evidence>
<gene>
    <name evidence="20 21" type="primary">LOC110121905</name>
</gene>
<dbReference type="PROSITE" id="PS50222">
    <property type="entry name" value="EF_HAND_2"/>
    <property type="match status" value="2"/>
</dbReference>
<dbReference type="GO" id="GO:0042171">
    <property type="term" value="F:lysophosphatidic acid acyltransferase activity"/>
    <property type="evidence" value="ECO:0007669"/>
    <property type="project" value="TreeGrafter"/>
</dbReference>
<evidence type="ECO:0000313" key="20">
    <source>
        <dbReference type="RefSeq" id="XP_020724859.2"/>
    </source>
</evidence>
<keyword evidence="5" id="KW-0808">Transferase</keyword>
<evidence type="ECO:0000256" key="6">
    <source>
        <dbReference type="ARBA" id="ARBA00022692"/>
    </source>
</evidence>
<keyword evidence="19" id="KW-1185">Reference proteome</keyword>
<dbReference type="CDD" id="cd00051">
    <property type="entry name" value="EFh"/>
    <property type="match status" value="2"/>
</dbReference>
<dbReference type="Pfam" id="PF13202">
    <property type="entry name" value="EF-hand_5"/>
    <property type="match status" value="1"/>
</dbReference>
<keyword evidence="9 17" id="KW-1133">Transmembrane helix</keyword>
<dbReference type="OrthoDB" id="272512at2759"/>
<dbReference type="InterPro" id="IPR002123">
    <property type="entry name" value="Plipid/glycerol_acylTrfase"/>
</dbReference>
<comment type="subcellular location">
    <subcellularLocation>
        <location evidence="1">Membrane</location>
    </subcellularLocation>
</comment>
<evidence type="ECO:0000256" key="9">
    <source>
        <dbReference type="ARBA" id="ARBA00022989"/>
    </source>
</evidence>
<protein>
    <submittedName>
        <fullName evidence="20 21">Lysophosphatidylcholine acyltransferase 2B-like</fullName>
    </submittedName>
</protein>
<comment type="similarity">
    <text evidence="3">Belongs to the 1-acyl-sn-glycerol-3-phosphate acyltransferase family.</text>
</comment>
<dbReference type="InterPro" id="IPR018247">
    <property type="entry name" value="EF_Hand_1_Ca_BS"/>
</dbReference>
<dbReference type="PROSITE" id="PS00018">
    <property type="entry name" value="EF_HAND_1"/>
    <property type="match status" value="2"/>
</dbReference>
<evidence type="ECO:0000256" key="13">
    <source>
        <dbReference type="ARBA" id="ARBA00023264"/>
    </source>
</evidence>
<reference evidence="19" key="1">
    <citation type="journal article" date="2022" name="J. Hered.">
        <title>A De Novo Chromosome-Level Genome Assembly of the White-Tailed Deer, Odocoileus Virginianus.</title>
        <authorList>
            <person name="London E.W."/>
            <person name="Roca A.L."/>
            <person name="Novakofski J.E."/>
            <person name="Mateus-Pinilla N.E."/>
        </authorList>
    </citation>
    <scope>NUCLEOTIDE SEQUENCE [LARGE SCALE GENOMIC DNA]</scope>
</reference>
<evidence type="ECO:0000313" key="19">
    <source>
        <dbReference type="Proteomes" id="UP001652640"/>
    </source>
</evidence>
<dbReference type="InterPro" id="IPR002048">
    <property type="entry name" value="EF_hand_dom"/>
</dbReference>
<dbReference type="PANTHER" id="PTHR23063">
    <property type="entry name" value="PHOSPHOLIPID ACYLTRANSFERASE"/>
    <property type="match status" value="1"/>
</dbReference>
<dbReference type="Pfam" id="PF01553">
    <property type="entry name" value="Acyltransferase"/>
    <property type="match status" value="1"/>
</dbReference>
<evidence type="ECO:0000256" key="7">
    <source>
        <dbReference type="ARBA" id="ARBA00022723"/>
    </source>
</evidence>
<evidence type="ECO:0000256" key="8">
    <source>
        <dbReference type="ARBA" id="ARBA00022837"/>
    </source>
</evidence>
<keyword evidence="13" id="KW-1208">Phospholipid metabolism</keyword>
<dbReference type="PRINTS" id="PR00450">
    <property type="entry name" value="RECOVERIN"/>
</dbReference>
<dbReference type="Gene3D" id="1.10.238.10">
    <property type="entry name" value="EF-hand"/>
    <property type="match status" value="1"/>
</dbReference>
<evidence type="ECO:0000259" key="18">
    <source>
        <dbReference type="PROSITE" id="PS50222"/>
    </source>
</evidence>
<dbReference type="CDD" id="cd07991">
    <property type="entry name" value="LPLAT_LPCAT1-like"/>
    <property type="match status" value="1"/>
</dbReference>
<dbReference type="KEGG" id="ovr:110121905"/>
<feature type="domain" description="EF-hand" evidence="18">
    <location>
        <begin position="616"/>
        <end position="651"/>
    </location>
</feature>
<evidence type="ECO:0000256" key="11">
    <source>
        <dbReference type="ARBA" id="ARBA00023136"/>
    </source>
</evidence>
<feature type="domain" description="EF-hand" evidence="18">
    <location>
        <begin position="653"/>
        <end position="688"/>
    </location>
</feature>
<organism evidence="19 20">
    <name type="scientific">Odocoileus virginianus</name>
    <name type="common">White-tailed deer</name>
    <dbReference type="NCBI Taxonomy" id="9874"/>
    <lineage>
        <taxon>Eukaryota</taxon>
        <taxon>Metazoa</taxon>
        <taxon>Chordata</taxon>
        <taxon>Craniata</taxon>
        <taxon>Vertebrata</taxon>
        <taxon>Euteleostomi</taxon>
        <taxon>Mammalia</taxon>
        <taxon>Eutheria</taxon>
        <taxon>Laurasiatheria</taxon>
        <taxon>Artiodactyla</taxon>
        <taxon>Ruminantia</taxon>
        <taxon>Pecora</taxon>
        <taxon>Cervidae</taxon>
        <taxon>Odocoileinae</taxon>
        <taxon>Odocoileus</taxon>
    </lineage>
</organism>
<name>A0A6J0VMX1_ODOVR</name>
<dbReference type="GO" id="GO:0008654">
    <property type="term" value="P:phospholipid biosynthetic process"/>
    <property type="evidence" value="ECO:0007669"/>
    <property type="project" value="UniProtKB-KW"/>
</dbReference>
<proteinExistence type="inferred from homology"/>
<dbReference type="SUPFAM" id="SSF69593">
    <property type="entry name" value="Glycerol-3-phosphate (1)-acyltransferase"/>
    <property type="match status" value="1"/>
</dbReference>
<keyword evidence="7" id="KW-0479">Metal-binding</keyword>
<evidence type="ECO:0000256" key="14">
    <source>
        <dbReference type="ARBA" id="ARBA00023315"/>
    </source>
</evidence>
<feature type="compositionally biased region" description="Low complexity" evidence="16">
    <location>
        <begin position="74"/>
        <end position="83"/>
    </location>
</feature>
<keyword evidence="6 17" id="KW-0812">Transmembrane</keyword>
<feature type="compositionally biased region" description="Low complexity" evidence="16">
    <location>
        <begin position="46"/>
        <end position="59"/>
    </location>
</feature>
<accession>A0A6J0VMX1</accession>
<keyword evidence="4" id="KW-0444">Lipid biosynthesis</keyword>
<dbReference type="Pfam" id="PF13405">
    <property type="entry name" value="EF-hand_6"/>
    <property type="match status" value="1"/>
</dbReference>
<evidence type="ECO:0000256" key="16">
    <source>
        <dbReference type="SAM" id="MobiDB-lite"/>
    </source>
</evidence>
<dbReference type="SMART" id="SM00054">
    <property type="entry name" value="EFh"/>
    <property type="match status" value="2"/>
</dbReference>
<keyword evidence="11 17" id="KW-0472">Membrane</keyword>
<keyword evidence="10" id="KW-0443">Lipid metabolism</keyword>
<dbReference type="GO" id="GO:0016020">
    <property type="term" value="C:membrane"/>
    <property type="evidence" value="ECO:0007669"/>
    <property type="project" value="UniProtKB-SubCell"/>
</dbReference>
<feature type="compositionally biased region" description="Low complexity" evidence="16">
    <location>
        <begin position="150"/>
        <end position="167"/>
    </location>
</feature>
<comment type="pathway">
    <text evidence="2">Lipid metabolism; phospholipid metabolism.</text>
</comment>
<dbReference type="GO" id="GO:0047184">
    <property type="term" value="F:1-acylglycerophosphocholine O-acyltransferase activity"/>
    <property type="evidence" value="ECO:0007669"/>
    <property type="project" value="UniProtKB-ARBA"/>
</dbReference>
<evidence type="ECO:0000256" key="1">
    <source>
        <dbReference type="ARBA" id="ARBA00004370"/>
    </source>
</evidence>
<dbReference type="PANTHER" id="PTHR23063:SF13">
    <property type="entry name" value="LYSOPHOSPHATIDYLCHOLINE ACYLTRANSFERASE 2B"/>
    <property type="match status" value="1"/>
</dbReference>
<dbReference type="AlphaFoldDB" id="A0A6J0VMX1"/>
<dbReference type="InterPro" id="IPR045252">
    <property type="entry name" value="LPCAT1-like"/>
</dbReference>
<dbReference type="GO" id="GO:0005783">
    <property type="term" value="C:endoplasmic reticulum"/>
    <property type="evidence" value="ECO:0007669"/>
    <property type="project" value="TreeGrafter"/>
</dbReference>
<dbReference type="UniPathway" id="UPA00085"/>
<evidence type="ECO:0000313" key="21">
    <source>
        <dbReference type="RefSeq" id="XP_070323259.1"/>
    </source>
</evidence>
<evidence type="ECO:0000256" key="17">
    <source>
        <dbReference type="SAM" id="Phobius"/>
    </source>
</evidence>
<evidence type="ECO:0000256" key="2">
    <source>
        <dbReference type="ARBA" id="ARBA00005074"/>
    </source>
</evidence>
<keyword evidence="14" id="KW-0012">Acyltransferase</keyword>
<dbReference type="FunCoup" id="A0A6J0VMX1">
    <property type="interactions" value="361"/>
</dbReference>
<feature type="transmembrane region" description="Helical" evidence="17">
    <location>
        <begin position="336"/>
        <end position="353"/>
    </location>
</feature>
<dbReference type="InterPro" id="IPR011992">
    <property type="entry name" value="EF-hand-dom_pair"/>
</dbReference>
<dbReference type="Proteomes" id="UP001652640">
    <property type="component" value="Chromosome 5"/>
</dbReference>
<sequence>MAQPTSDFEPDKLDSAPAVMSSTSPPLDSEPAVLSSTSPPLDSEPKVLSSSSPPLDSEPAVMSSTSPPLDSEPKVLSSSSPPLDSEPEVMSSTSPPLDSEPKVLSSTSPPLDSEPAVISSTSPPLDSEPAVMNSTSPPLDSEPAVLSSTSPPLDSKPKVLSSSSPPLDSEPKVLSSTSPPLDSEPAVMSSTSPPLDSEPAVMSSTSPPLDSEPKVLSSTSPPLDSEPAVMSSTSLPLDSEPAVLDAKATWESAFSRQTKSLFPPAVDNPFMQRTHISAWRWACIVLVGTVLVPVRVSCIAFLFIFLWPVAALSTIGRRAQPTKPAKNWRRLMRPTLKFLFRVTFFLAGFLVKVKGKKAPRDEARIFVAAPHSSFFDAIACVVAGLPSVVSASQNLNIPVAGRLLLSTQPVLVTRDDPNSRRTTREEILRRVTSHRKWPQILIFPEGVCTNRSCLVTFKLGAFSPGVPVQPVLLRYPNPLDTVTWTWQGFTGFQACMLTLSQPFTRVEVEFMPVYIPNIQERKDPVLFANTVRIIMANALGVPVTDHTYEDCRLMISAGNLQLPMEAGLVEFTKISQNLKLDWDNIHQCLDKYAEIAVASKGGKIGIEEFANYLKLPISEPLQQLFALFDRNKDGTIDFREYVIGLTVLCNPVNTEKILQMSFKLFDLDKDGFVTEQELAAILRAAFGVPDLDVSTLFREIAGPDSDHISYRTFKKFALKHPVYAKLFSSYLDLQAAYVYSLPQPVQA</sequence>
<dbReference type="GeneID" id="110121905"/>
<evidence type="ECO:0000256" key="12">
    <source>
        <dbReference type="ARBA" id="ARBA00023209"/>
    </source>
</evidence>
<keyword evidence="8" id="KW-0106">Calcium</keyword>
<evidence type="ECO:0000256" key="15">
    <source>
        <dbReference type="ARBA" id="ARBA00025707"/>
    </source>
</evidence>
<feature type="transmembrane region" description="Helical" evidence="17">
    <location>
        <begin position="281"/>
        <end position="307"/>
    </location>
</feature>
<keyword evidence="12" id="KW-0594">Phospholipid biosynthesis</keyword>
<dbReference type="SMART" id="SM00563">
    <property type="entry name" value="PlsC"/>
    <property type="match status" value="1"/>
</dbReference>
<dbReference type="RefSeq" id="XP_020724859.2">
    <property type="nucleotide sequence ID" value="XM_020869200.2"/>
</dbReference>
<dbReference type="RefSeq" id="XP_070323259.1">
    <property type="nucleotide sequence ID" value="XM_070467158.1"/>
</dbReference>
<evidence type="ECO:0000256" key="4">
    <source>
        <dbReference type="ARBA" id="ARBA00022516"/>
    </source>
</evidence>
<comment type="pathway">
    <text evidence="15">Phospholipid metabolism.</text>
</comment>
<evidence type="ECO:0000256" key="10">
    <source>
        <dbReference type="ARBA" id="ARBA00023098"/>
    </source>
</evidence>